<protein>
    <recommendedName>
        <fullName evidence="5">phosphomannomutase</fullName>
        <ecNumber evidence="5">5.4.2.8</ecNumber>
    </recommendedName>
</protein>
<evidence type="ECO:0000256" key="9">
    <source>
        <dbReference type="ARBA" id="ARBA00023235"/>
    </source>
</evidence>
<evidence type="ECO:0000256" key="6">
    <source>
        <dbReference type="ARBA" id="ARBA00022553"/>
    </source>
</evidence>
<dbReference type="EC" id="5.4.2.8" evidence="5"/>
<evidence type="ECO:0000259" key="12">
    <source>
        <dbReference type="Pfam" id="PF02880"/>
    </source>
</evidence>
<dbReference type="Gene3D" id="3.40.120.10">
    <property type="entry name" value="Alpha-D-Glucose-1,6-Bisphosphate, subunit A, domain 3"/>
    <property type="match status" value="3"/>
</dbReference>
<keyword evidence="14" id="KW-1185">Reference proteome</keyword>
<name>A0AAW4IMQ9_9GAMM</name>
<proteinExistence type="inferred from homology"/>
<feature type="domain" description="Alpha-D-phosphohexomutase alpha/beta/alpha" evidence="10">
    <location>
        <begin position="66"/>
        <end position="164"/>
    </location>
</feature>
<keyword evidence="8" id="KW-0460">Magnesium</keyword>
<dbReference type="GO" id="GO:0005975">
    <property type="term" value="P:carbohydrate metabolic process"/>
    <property type="evidence" value="ECO:0007669"/>
    <property type="project" value="InterPro"/>
</dbReference>
<reference evidence="13 14" key="1">
    <citation type="submission" date="2021-03" db="EMBL/GenBank/DDBJ databases">
        <authorList>
            <person name="Shang D.-D."/>
            <person name="Du Z.-J."/>
            <person name="Chen G.-J."/>
        </authorList>
    </citation>
    <scope>NUCLEOTIDE SEQUENCE [LARGE SCALE GENOMIC DNA]</scope>
    <source>
        <strain evidence="13 14">F2608</strain>
    </source>
</reference>
<evidence type="ECO:0000256" key="7">
    <source>
        <dbReference type="ARBA" id="ARBA00022723"/>
    </source>
</evidence>
<evidence type="ECO:0000313" key="14">
    <source>
        <dbReference type="Proteomes" id="UP000664161"/>
    </source>
</evidence>
<dbReference type="Pfam" id="PF02880">
    <property type="entry name" value="PGM_PMM_III"/>
    <property type="match status" value="1"/>
</dbReference>
<dbReference type="GO" id="GO:0046872">
    <property type="term" value="F:metal ion binding"/>
    <property type="evidence" value="ECO:0007669"/>
    <property type="project" value="UniProtKB-KW"/>
</dbReference>
<comment type="caution">
    <text evidence="13">The sequence shown here is derived from an EMBL/GenBank/DDBJ whole genome shotgun (WGS) entry which is preliminary data.</text>
</comment>
<dbReference type="InterPro" id="IPR005845">
    <property type="entry name" value="A-D-PHexomutase_a/b/a-II"/>
</dbReference>
<dbReference type="Proteomes" id="UP000664161">
    <property type="component" value="Unassembled WGS sequence"/>
</dbReference>
<dbReference type="Pfam" id="PF02878">
    <property type="entry name" value="PGM_PMM_I"/>
    <property type="match status" value="1"/>
</dbReference>
<dbReference type="PANTHER" id="PTHR43771">
    <property type="entry name" value="PHOSPHOMANNOMUTASE"/>
    <property type="match status" value="1"/>
</dbReference>
<evidence type="ECO:0000259" key="11">
    <source>
        <dbReference type="Pfam" id="PF02879"/>
    </source>
</evidence>
<comment type="cofactor">
    <cofactor evidence="2">
        <name>Mg(2+)</name>
        <dbReference type="ChEBI" id="CHEBI:18420"/>
    </cofactor>
</comment>
<comment type="similarity">
    <text evidence="4">Belongs to the phosphohexose mutase family.</text>
</comment>
<evidence type="ECO:0000256" key="3">
    <source>
        <dbReference type="ARBA" id="ARBA00004699"/>
    </source>
</evidence>
<dbReference type="InterPro" id="IPR005844">
    <property type="entry name" value="A-D-PHexomutase_a/b/a-I"/>
</dbReference>
<evidence type="ECO:0000256" key="8">
    <source>
        <dbReference type="ARBA" id="ARBA00022842"/>
    </source>
</evidence>
<evidence type="ECO:0000256" key="1">
    <source>
        <dbReference type="ARBA" id="ARBA00000586"/>
    </source>
</evidence>
<dbReference type="SUPFAM" id="SSF55957">
    <property type="entry name" value="Phosphoglucomutase, C-terminal domain"/>
    <property type="match status" value="1"/>
</dbReference>
<evidence type="ECO:0000256" key="5">
    <source>
        <dbReference type="ARBA" id="ARBA00012730"/>
    </source>
</evidence>
<evidence type="ECO:0000313" key="13">
    <source>
        <dbReference type="EMBL" id="MBO1516709.1"/>
    </source>
</evidence>
<dbReference type="AlphaFoldDB" id="A0AAW4IMQ9"/>
<evidence type="ECO:0000256" key="2">
    <source>
        <dbReference type="ARBA" id="ARBA00001946"/>
    </source>
</evidence>
<dbReference type="GO" id="GO:0004615">
    <property type="term" value="F:phosphomannomutase activity"/>
    <property type="evidence" value="ECO:0007669"/>
    <property type="project" value="UniProtKB-EC"/>
</dbReference>
<feature type="domain" description="Alpha-D-phosphohexomutase alpha/beta/alpha" evidence="12">
    <location>
        <begin position="349"/>
        <end position="460"/>
    </location>
</feature>
<keyword evidence="7" id="KW-0479">Metal-binding</keyword>
<organism evidence="13 14">
    <name type="scientific">Psychrobacter halodurans</name>
    <dbReference type="NCBI Taxonomy" id="2818439"/>
    <lineage>
        <taxon>Bacteria</taxon>
        <taxon>Pseudomonadati</taxon>
        <taxon>Pseudomonadota</taxon>
        <taxon>Gammaproteobacteria</taxon>
        <taxon>Moraxellales</taxon>
        <taxon>Moraxellaceae</taxon>
        <taxon>Psychrobacter</taxon>
    </lineage>
</organism>
<dbReference type="PRINTS" id="PR00509">
    <property type="entry name" value="PGMPMM"/>
</dbReference>
<keyword evidence="6" id="KW-0597">Phosphoprotein</keyword>
<dbReference type="Pfam" id="PF02879">
    <property type="entry name" value="PGM_PMM_II"/>
    <property type="match status" value="1"/>
</dbReference>
<sequence length="632" mass="69360">MPSFAAQQSLFRAYDIRGPRQHFTTDFIQALGHAFAHLYQTAEYRDTSADIDALANVERSNISQSNTDQHSINQQHILPNTINNTNKQSIVVIGYDVRCSSDDIAHTLATILAQHGLHVIQLGLVTTPMMAYWAAQYQGHGIMVTASHSAKNILGIKWLVNHQSPSCAEIQALYQQLAPPDTPLALTAAIGSMGHLPTEQVSHGYIDAIYHVFIQLYPLHPISLYPISGEQACDKASHHHGQYSAAQQPCSDWRHAAPKLELTVVIDCMHGATSHIAQPLFQRFCQSVIMLNNTADGHFPLGNPDPTEPSRLKQLQQAVTTHKADIGLAFDGDGDRLMVVDENGKTVMPDHLLYLLAKSALCDSAPNPASTAVPQVLFDIKCSHHLPALLAELGAEPIVSRTGSSLMRQQMQHTDSRIVFAGELSGHFIFNDKHFIAYDDAMYAALRLLHGLAAQPDDVTQTSLAAITQSLPTLVSTADHYLPIPYALTRERSIVTQLQVFCQYIQQLMDAAREQSDIADSQEDCLVNPACSHAVVNERSSCNCIAQQPAITLAQARQLLPIGTRLSCIDGVRLDFAHGFGVLRQSNTSHHLTARFAGDSLDDLKEVQNRFAALCRPFDQRLAEQIIAIAAE</sequence>
<dbReference type="InterPro" id="IPR005846">
    <property type="entry name" value="A-D-PHexomutase_a/b/a-III"/>
</dbReference>
<evidence type="ECO:0000259" key="10">
    <source>
        <dbReference type="Pfam" id="PF02878"/>
    </source>
</evidence>
<accession>A0AAW4IMQ9</accession>
<dbReference type="InterPro" id="IPR016055">
    <property type="entry name" value="A-D-PHexomutase_a/b/a-I/II/III"/>
</dbReference>
<dbReference type="SUPFAM" id="SSF53738">
    <property type="entry name" value="Phosphoglucomutase, first 3 domains"/>
    <property type="match status" value="3"/>
</dbReference>
<dbReference type="InterPro" id="IPR036900">
    <property type="entry name" value="A-D-PHexomutase_C_sf"/>
</dbReference>
<feature type="domain" description="Alpha-D-phosphohexomutase alpha/beta/alpha" evidence="11">
    <location>
        <begin position="256"/>
        <end position="344"/>
    </location>
</feature>
<gene>
    <name evidence="13" type="ORF">J3491_05080</name>
</gene>
<dbReference type="InterPro" id="IPR005841">
    <property type="entry name" value="Alpha-D-phosphohexomutase_SF"/>
</dbReference>
<keyword evidence="9" id="KW-0413">Isomerase</keyword>
<dbReference type="EMBL" id="JAGBKN010000007">
    <property type="protein sequence ID" value="MBO1516709.1"/>
    <property type="molecule type" value="Genomic_DNA"/>
</dbReference>
<evidence type="ECO:0000256" key="4">
    <source>
        <dbReference type="ARBA" id="ARBA00010231"/>
    </source>
</evidence>
<dbReference type="Gene3D" id="3.30.310.50">
    <property type="entry name" value="Alpha-D-phosphohexomutase, C-terminal domain"/>
    <property type="match status" value="1"/>
</dbReference>
<comment type="pathway">
    <text evidence="3">Nucleotide-sugar biosynthesis; GDP-alpha-D-mannose biosynthesis; alpha-D-mannose 1-phosphate from D-fructose 6-phosphate: step 2/2.</text>
</comment>
<comment type="catalytic activity">
    <reaction evidence="1">
        <text>alpha-D-mannose 1-phosphate = D-mannose 6-phosphate</text>
        <dbReference type="Rhea" id="RHEA:11140"/>
        <dbReference type="ChEBI" id="CHEBI:58409"/>
        <dbReference type="ChEBI" id="CHEBI:58735"/>
        <dbReference type="EC" id="5.4.2.8"/>
    </reaction>
</comment>
<dbReference type="PANTHER" id="PTHR43771:SF2">
    <property type="entry name" value="PHOSPHOMANNOMUTASE_PHOSPHOGLUCOMUTASE"/>
    <property type="match status" value="1"/>
</dbReference>
<dbReference type="RefSeq" id="WP_207969396.1">
    <property type="nucleotide sequence ID" value="NZ_JAGBKN010000007.1"/>
</dbReference>